<feature type="binding site" evidence="13">
    <location>
        <begin position="113"/>
        <end position="119"/>
    </location>
    <ligand>
        <name>ATP</name>
        <dbReference type="ChEBI" id="CHEBI:30616"/>
    </ligand>
</feature>
<dbReference type="InterPro" id="IPR004101">
    <property type="entry name" value="Mur_ligase_C"/>
</dbReference>
<keyword evidence="13" id="KW-0067">ATP-binding</keyword>
<evidence type="ECO:0000256" key="2">
    <source>
        <dbReference type="ARBA" id="ARBA00022618"/>
    </source>
</evidence>
<feature type="modified residue" description="N6-carboxylysine" evidence="13">
    <location>
        <position position="222"/>
    </location>
</feature>
<dbReference type="GO" id="GO:0005524">
    <property type="term" value="F:ATP binding"/>
    <property type="evidence" value="ECO:0007669"/>
    <property type="project" value="UniProtKB-UniRule"/>
</dbReference>
<dbReference type="GO" id="GO:0008360">
    <property type="term" value="P:regulation of cell shape"/>
    <property type="evidence" value="ECO:0007669"/>
    <property type="project" value="UniProtKB-KW"/>
</dbReference>
<proteinExistence type="inferred from homology"/>
<keyword evidence="13" id="KW-0963">Cytoplasm</keyword>
<dbReference type="HAMAP" id="MF_00208">
    <property type="entry name" value="MurE"/>
    <property type="match status" value="1"/>
</dbReference>
<evidence type="ECO:0000256" key="8">
    <source>
        <dbReference type="ARBA" id="ARBA00066633"/>
    </source>
</evidence>
<comment type="caution">
    <text evidence="13">Lacks conserved residue(s) required for the propagation of feature annotation.</text>
</comment>
<feature type="domain" description="Mur ligase central" evidence="17">
    <location>
        <begin position="111"/>
        <end position="313"/>
    </location>
</feature>
<dbReference type="GO" id="GO:0000287">
    <property type="term" value="F:magnesium ion binding"/>
    <property type="evidence" value="ECO:0007669"/>
    <property type="project" value="UniProtKB-UniRule"/>
</dbReference>
<dbReference type="Pfam" id="PF01225">
    <property type="entry name" value="Mur_ligase"/>
    <property type="match status" value="1"/>
</dbReference>
<feature type="binding site" evidence="13">
    <location>
        <position position="154"/>
    </location>
    <ligand>
        <name>UDP-N-acetyl-alpha-D-muramoyl-L-alanyl-D-glutamate</name>
        <dbReference type="ChEBI" id="CHEBI:83900"/>
    </ligand>
</feature>
<comment type="pathway">
    <text evidence="13 14">Cell wall biogenesis; peptidoglycan biosynthesis.</text>
</comment>
<evidence type="ECO:0000256" key="6">
    <source>
        <dbReference type="ARBA" id="ARBA00023316"/>
    </source>
</evidence>
<evidence type="ECO:0000256" key="3">
    <source>
        <dbReference type="ARBA" id="ARBA00022960"/>
    </source>
</evidence>
<dbReference type="SUPFAM" id="SSF63418">
    <property type="entry name" value="MurE/MurF N-terminal domain"/>
    <property type="match status" value="1"/>
</dbReference>
<comment type="catalytic activity">
    <reaction evidence="7 13">
        <text>UDP-N-acetyl-alpha-D-muramoyl-L-alanyl-D-glutamate + meso-2,6-diaminopimelate + ATP = UDP-N-acetyl-alpha-D-muramoyl-L-alanyl-gamma-D-glutamyl-meso-2,6-diaminopimelate + ADP + phosphate + H(+)</text>
        <dbReference type="Rhea" id="RHEA:23676"/>
        <dbReference type="ChEBI" id="CHEBI:15378"/>
        <dbReference type="ChEBI" id="CHEBI:30616"/>
        <dbReference type="ChEBI" id="CHEBI:43474"/>
        <dbReference type="ChEBI" id="CHEBI:57791"/>
        <dbReference type="ChEBI" id="CHEBI:83900"/>
        <dbReference type="ChEBI" id="CHEBI:83905"/>
        <dbReference type="ChEBI" id="CHEBI:456216"/>
        <dbReference type="EC" id="6.3.2.13"/>
    </reaction>
</comment>
<dbReference type="Proteomes" id="UP000243793">
    <property type="component" value="Chromosome"/>
</dbReference>
<dbReference type="InterPro" id="IPR005761">
    <property type="entry name" value="UDP-N-AcMur-Glu-dNH2Pim_ligase"/>
</dbReference>
<name>A0A1Y0CZT1_9GAMM</name>
<dbReference type="AlphaFoldDB" id="A0A1Y0CZT1"/>
<dbReference type="NCBIfam" id="TIGR01085">
    <property type="entry name" value="murE"/>
    <property type="match status" value="1"/>
</dbReference>
<keyword evidence="13" id="KW-0547">Nucleotide-binding</keyword>
<keyword evidence="3 13" id="KW-0133">Cell shape</keyword>
<dbReference type="InterPro" id="IPR035911">
    <property type="entry name" value="MurE/MurF_N"/>
</dbReference>
<organism evidence="18 19">
    <name type="scientific">Oceanisphaera avium</name>
    <dbReference type="NCBI Taxonomy" id="1903694"/>
    <lineage>
        <taxon>Bacteria</taxon>
        <taxon>Pseudomonadati</taxon>
        <taxon>Pseudomonadota</taxon>
        <taxon>Gammaproteobacteria</taxon>
        <taxon>Aeromonadales</taxon>
        <taxon>Aeromonadaceae</taxon>
        <taxon>Oceanisphaera</taxon>
    </lineage>
</organism>
<dbReference type="FunFam" id="3.90.190.20:FF:000006">
    <property type="entry name" value="UDP-N-acetylmuramoyl-L-alanyl-D-glutamate--2,6-diaminopimelate ligase"/>
    <property type="match status" value="1"/>
</dbReference>
<feature type="binding site" evidence="13">
    <location>
        <position position="188"/>
    </location>
    <ligand>
        <name>UDP-N-acetyl-alpha-D-muramoyl-L-alanyl-D-glutamate</name>
        <dbReference type="ChEBI" id="CHEBI:83900"/>
    </ligand>
</feature>
<evidence type="ECO:0000259" key="16">
    <source>
        <dbReference type="Pfam" id="PF02875"/>
    </source>
</evidence>
<evidence type="ECO:0000256" key="9">
    <source>
        <dbReference type="ARBA" id="ARBA00072883"/>
    </source>
</evidence>
<dbReference type="OrthoDB" id="9800958at2"/>
<dbReference type="GO" id="GO:0005737">
    <property type="term" value="C:cytoplasm"/>
    <property type="evidence" value="ECO:0007669"/>
    <property type="project" value="UniProtKB-SubCell"/>
</dbReference>
<protein>
    <recommendedName>
        <fullName evidence="9 13">UDP-N-acetylmuramoyl-L-alanyl-D-glutamate--2,6-diaminopimelate ligase</fullName>
        <ecNumber evidence="8 13">6.3.2.13</ecNumber>
    </recommendedName>
    <alternativeName>
        <fullName evidence="10 13">Meso-A2pm-adding enzyme</fullName>
    </alternativeName>
    <alternativeName>
        <fullName evidence="11 13">Meso-diaminopimelate-adding enzyme</fullName>
    </alternativeName>
    <alternativeName>
        <fullName evidence="12 13">UDP-MurNAc-L-Ala-D-Glu:meso-diaminopimelate ligase</fullName>
    </alternativeName>
    <alternativeName>
        <fullName evidence="13">UDP-MurNAc-tripeptide synthetase</fullName>
    </alternativeName>
    <alternativeName>
        <fullName evidence="13">UDP-N-acetylmuramyl-tripeptide synthetase</fullName>
    </alternativeName>
</protein>
<comment type="subcellular location">
    <subcellularLocation>
        <location evidence="13 14">Cytoplasm</location>
    </subcellularLocation>
</comment>
<dbReference type="EC" id="6.3.2.13" evidence="8 13"/>
<dbReference type="InterPro" id="IPR036565">
    <property type="entry name" value="Mur-like_cat_sf"/>
</dbReference>
<evidence type="ECO:0000256" key="12">
    <source>
        <dbReference type="ARBA" id="ARBA00081560"/>
    </source>
</evidence>
<dbReference type="PANTHER" id="PTHR23135">
    <property type="entry name" value="MUR LIGASE FAMILY MEMBER"/>
    <property type="match status" value="1"/>
</dbReference>
<evidence type="ECO:0000259" key="17">
    <source>
        <dbReference type="Pfam" id="PF08245"/>
    </source>
</evidence>
<feature type="binding site" evidence="13">
    <location>
        <position position="190"/>
    </location>
    <ligand>
        <name>UDP-N-acetyl-alpha-D-muramoyl-L-alanyl-D-glutamate</name>
        <dbReference type="ChEBI" id="CHEBI:83900"/>
    </ligand>
</feature>
<evidence type="ECO:0000256" key="11">
    <source>
        <dbReference type="ARBA" id="ARBA00076158"/>
    </source>
</evidence>
<reference evidence="19" key="1">
    <citation type="submission" date="2017-05" db="EMBL/GenBank/DDBJ databases">
        <authorList>
            <person name="Sung H."/>
        </authorList>
    </citation>
    <scope>NUCLEOTIDE SEQUENCE [LARGE SCALE GENOMIC DNA]</scope>
    <source>
        <strain evidence="19">AMac2203</strain>
    </source>
</reference>
<dbReference type="InterPro" id="IPR036615">
    <property type="entry name" value="Mur_ligase_C_dom_sf"/>
</dbReference>
<evidence type="ECO:0000313" key="18">
    <source>
        <dbReference type="EMBL" id="ART80840.1"/>
    </source>
</evidence>
<evidence type="ECO:0000256" key="10">
    <source>
        <dbReference type="ARBA" id="ARBA00075482"/>
    </source>
</evidence>
<feature type="short sequence motif" description="Meso-diaminopimelate recognition motif" evidence="13">
    <location>
        <begin position="409"/>
        <end position="412"/>
    </location>
</feature>
<evidence type="ECO:0000256" key="14">
    <source>
        <dbReference type="RuleBase" id="RU004135"/>
    </source>
</evidence>
<dbReference type="Gene3D" id="3.90.190.20">
    <property type="entry name" value="Mur ligase, C-terminal domain"/>
    <property type="match status" value="1"/>
</dbReference>
<evidence type="ECO:0000256" key="7">
    <source>
        <dbReference type="ARBA" id="ARBA00050251"/>
    </source>
</evidence>
<dbReference type="Gene3D" id="3.40.1190.10">
    <property type="entry name" value="Mur-like, catalytic domain"/>
    <property type="match status" value="1"/>
</dbReference>
<feature type="binding site" evidence="13">
    <location>
        <begin position="155"/>
        <end position="156"/>
    </location>
    <ligand>
        <name>UDP-N-acetyl-alpha-D-muramoyl-L-alanyl-D-glutamate</name>
        <dbReference type="ChEBI" id="CHEBI:83900"/>
    </ligand>
</feature>
<feature type="binding site" evidence="13">
    <location>
        <position position="385"/>
    </location>
    <ligand>
        <name>meso-2,6-diaminopimelate</name>
        <dbReference type="ChEBI" id="CHEBI:57791"/>
    </ligand>
</feature>
<dbReference type="SUPFAM" id="SSF53623">
    <property type="entry name" value="MurD-like peptide ligases, catalytic domain"/>
    <property type="match status" value="1"/>
</dbReference>
<feature type="binding site" evidence="13">
    <location>
        <position position="460"/>
    </location>
    <ligand>
        <name>meso-2,6-diaminopimelate</name>
        <dbReference type="ChEBI" id="CHEBI:57791"/>
    </ligand>
</feature>
<keyword evidence="2 13" id="KW-0132">Cell division</keyword>
<dbReference type="GO" id="GO:0009252">
    <property type="term" value="P:peptidoglycan biosynthetic process"/>
    <property type="evidence" value="ECO:0007669"/>
    <property type="project" value="UniProtKB-UniRule"/>
</dbReference>
<gene>
    <name evidence="13" type="primary">murE</name>
    <name evidence="18" type="ORF">CBP12_12295</name>
</gene>
<feature type="binding site" evidence="13">
    <location>
        <position position="182"/>
    </location>
    <ligand>
        <name>UDP-N-acetyl-alpha-D-muramoyl-L-alanyl-D-glutamate</name>
        <dbReference type="ChEBI" id="CHEBI:83900"/>
    </ligand>
</feature>
<dbReference type="Pfam" id="PF08245">
    <property type="entry name" value="Mur_ligase_M"/>
    <property type="match status" value="1"/>
</dbReference>
<feature type="binding site" evidence="13">
    <location>
        <position position="26"/>
    </location>
    <ligand>
        <name>UDP-N-acetyl-alpha-D-muramoyl-L-alanyl-D-glutamate</name>
        <dbReference type="ChEBI" id="CHEBI:83900"/>
    </ligand>
</feature>
<dbReference type="PANTHER" id="PTHR23135:SF4">
    <property type="entry name" value="UDP-N-ACETYLMURAMOYL-L-ALANYL-D-GLUTAMATE--2,6-DIAMINOPIMELATE LIGASE MURE HOMOLOG, CHLOROPLASTIC"/>
    <property type="match status" value="1"/>
</dbReference>
<dbReference type="EMBL" id="CP021376">
    <property type="protein sequence ID" value="ART80840.1"/>
    <property type="molecule type" value="Genomic_DNA"/>
</dbReference>
<dbReference type="UniPathway" id="UPA00219"/>
<evidence type="ECO:0000256" key="1">
    <source>
        <dbReference type="ARBA" id="ARBA00005898"/>
    </source>
</evidence>
<dbReference type="GO" id="GO:0051301">
    <property type="term" value="P:cell division"/>
    <property type="evidence" value="ECO:0007669"/>
    <property type="project" value="UniProtKB-KW"/>
</dbReference>
<dbReference type="NCBIfam" id="NF001126">
    <property type="entry name" value="PRK00139.1-4"/>
    <property type="match status" value="1"/>
</dbReference>
<dbReference type="KEGG" id="ocm:CBP12_12295"/>
<keyword evidence="13 18" id="KW-0436">Ligase</keyword>
<comment type="cofactor">
    <cofactor evidence="13">
        <name>Mg(2+)</name>
        <dbReference type="ChEBI" id="CHEBI:18420"/>
    </cofactor>
</comment>
<evidence type="ECO:0000313" key="19">
    <source>
        <dbReference type="Proteomes" id="UP000243793"/>
    </source>
</evidence>
<comment type="similarity">
    <text evidence="1 13">Belongs to the MurCDEF family. MurE subfamily.</text>
</comment>
<keyword evidence="6 13" id="KW-0961">Cell wall biogenesis/degradation</keyword>
<keyword evidence="4 13" id="KW-0573">Peptidoglycan synthesis</keyword>
<feature type="domain" description="Mur ligase N-terminal catalytic" evidence="15">
    <location>
        <begin position="21"/>
        <end position="68"/>
    </location>
</feature>
<feature type="binding site" evidence="13">
    <location>
        <position position="464"/>
    </location>
    <ligand>
        <name>meso-2,6-diaminopimelate</name>
        <dbReference type="ChEBI" id="CHEBI:57791"/>
    </ligand>
</feature>
<evidence type="ECO:0000256" key="5">
    <source>
        <dbReference type="ARBA" id="ARBA00023306"/>
    </source>
</evidence>
<dbReference type="InterPro" id="IPR000713">
    <property type="entry name" value="Mur_ligase_N"/>
</dbReference>
<dbReference type="Gene3D" id="3.40.1390.10">
    <property type="entry name" value="MurE/MurF, N-terminal domain"/>
    <property type="match status" value="1"/>
</dbReference>
<evidence type="ECO:0000256" key="4">
    <source>
        <dbReference type="ARBA" id="ARBA00022984"/>
    </source>
</evidence>
<dbReference type="InterPro" id="IPR013221">
    <property type="entry name" value="Mur_ligase_cen"/>
</dbReference>
<dbReference type="RefSeq" id="WP_086964831.1">
    <property type="nucleotide sequence ID" value="NZ_CP021376.1"/>
</dbReference>
<comment type="function">
    <text evidence="13">Catalyzes the addition of meso-diaminopimelic acid to the nucleotide precursor UDP-N-acetylmuramoyl-L-alanyl-D-glutamate (UMAG) in the biosynthesis of bacterial cell-wall peptidoglycan.</text>
</comment>
<keyword evidence="13" id="KW-0460">Magnesium</keyword>
<dbReference type="Pfam" id="PF02875">
    <property type="entry name" value="Mur_ligase_C"/>
    <property type="match status" value="1"/>
</dbReference>
<accession>A0A1Y0CZT1</accession>
<comment type="PTM">
    <text evidence="13">Carboxylation is probably crucial for Mg(2+) binding and, consequently, for the gamma-phosphate positioning of ATP.</text>
</comment>
<dbReference type="GO" id="GO:0008765">
    <property type="term" value="F:UDP-N-acetylmuramoylalanyl-D-glutamate-2,6-diaminopimelate ligase activity"/>
    <property type="evidence" value="ECO:0007669"/>
    <property type="project" value="UniProtKB-UniRule"/>
</dbReference>
<evidence type="ECO:0000259" key="15">
    <source>
        <dbReference type="Pfam" id="PF01225"/>
    </source>
</evidence>
<keyword evidence="5 13" id="KW-0131">Cell cycle</keyword>
<feature type="binding site" evidence="13">
    <location>
        <position position="28"/>
    </location>
    <ligand>
        <name>UDP-N-acetyl-alpha-D-muramoyl-L-alanyl-D-glutamate</name>
        <dbReference type="ChEBI" id="CHEBI:83900"/>
    </ligand>
</feature>
<feature type="domain" description="Mur ligase C-terminal" evidence="16">
    <location>
        <begin position="336"/>
        <end position="462"/>
    </location>
</feature>
<dbReference type="GO" id="GO:0071555">
    <property type="term" value="P:cell wall organization"/>
    <property type="evidence" value="ECO:0007669"/>
    <property type="project" value="UniProtKB-KW"/>
</dbReference>
<dbReference type="SUPFAM" id="SSF53244">
    <property type="entry name" value="MurD-like peptide ligases, peptide-binding domain"/>
    <property type="match status" value="1"/>
</dbReference>
<keyword evidence="19" id="KW-1185">Reference proteome</keyword>
<evidence type="ECO:0000256" key="13">
    <source>
        <dbReference type="HAMAP-Rule" id="MF_00208"/>
    </source>
</evidence>
<dbReference type="NCBIfam" id="NF001123">
    <property type="entry name" value="PRK00139.1-1"/>
    <property type="match status" value="1"/>
</dbReference>
<feature type="binding site" evidence="13">
    <location>
        <begin position="409"/>
        <end position="412"/>
    </location>
    <ligand>
        <name>meso-2,6-diaminopimelate</name>
        <dbReference type="ChEBI" id="CHEBI:57791"/>
    </ligand>
</feature>
<sequence length="490" mass="51956">MSLTLRELAQALGHTAPAIPITAITLDSRAVVPGCLFIAIQGQVQDGRQYIETALAQGAAGVLVEVAHPEQAGLVADDPRLLNVYQLAQQVSLLGGLFYGDMSAALPVVGVTGTNGKSTVSQIIANWSDLLGTPAGVMGTLGNGLYGHLTPAINTTGSPLAIQAQLAALQRAGAKRVAMEVSSHGLHQHRVAALQFKVAVFTNLSRDHLDYHATMAEYAAAKRQLFELCQQARVINADDQLGRRWLVHYPDAIAYSLHGRLSDFSGKQIVAETVRFSGDGMQVTINSDWGNGVLFAPLMGSFNVANLLAAMGALLALGEPFERLLATAAQLSGIEGRMESFRAPQQPLVIVDYAHTPDALEQVLNALRQHCQGQLWCVVGCGGDRDKGKRPLMAAAAEQGADCVVLTEDNPRTESASNIINDMRQGLSAPDSVPVVHNRADAIAYAIAQASADDIILVAGKGHEDYQIVGSEKIHYSDRETVAALLGANL</sequence>